<dbReference type="Proteomes" id="UP000790833">
    <property type="component" value="Unassembled WGS sequence"/>
</dbReference>
<feature type="region of interest" description="Disordered" evidence="2">
    <location>
        <begin position="148"/>
        <end position="175"/>
    </location>
</feature>
<dbReference type="GeneID" id="66116468"/>
<keyword evidence="5" id="KW-1185">Reference proteome</keyword>
<comment type="caution">
    <text evidence="4">The sequence shown here is derived from an EMBL/GenBank/DDBJ whole genome shotgun (WGS) entry which is preliminary data.</text>
</comment>
<name>A0A9P8AGB1_9ASCO</name>
<dbReference type="RefSeq" id="XP_043047051.1">
    <property type="nucleotide sequence ID" value="XM_043193830.1"/>
</dbReference>
<dbReference type="OrthoDB" id="1748564at2759"/>
<dbReference type="SUPFAM" id="SSF144284">
    <property type="entry name" value="Sec2 N-terminal region"/>
    <property type="match status" value="1"/>
</dbReference>
<feature type="compositionally biased region" description="Basic and acidic residues" evidence="2">
    <location>
        <begin position="631"/>
        <end position="642"/>
    </location>
</feature>
<evidence type="ECO:0000313" key="5">
    <source>
        <dbReference type="Proteomes" id="UP000790833"/>
    </source>
</evidence>
<gene>
    <name evidence="4" type="primary">SEC2</name>
    <name evidence="4" type="ORF">KQ657_003094</name>
</gene>
<dbReference type="Gene3D" id="6.10.140.910">
    <property type="match status" value="1"/>
</dbReference>
<organism evidence="4 5">
    <name type="scientific">Scheffersomyces spartinae</name>
    <dbReference type="NCBI Taxonomy" id="45513"/>
    <lineage>
        <taxon>Eukaryota</taxon>
        <taxon>Fungi</taxon>
        <taxon>Dikarya</taxon>
        <taxon>Ascomycota</taxon>
        <taxon>Saccharomycotina</taxon>
        <taxon>Pichiomycetes</taxon>
        <taxon>Debaryomycetaceae</taxon>
        <taxon>Scheffersomyces</taxon>
    </lineage>
</organism>
<dbReference type="AlphaFoldDB" id="A0A9P8AGB1"/>
<feature type="region of interest" description="Disordered" evidence="2">
    <location>
        <begin position="598"/>
        <end position="642"/>
    </location>
</feature>
<dbReference type="GO" id="GO:0070319">
    <property type="term" value="C:Golgi to plasma membrane transport vesicle"/>
    <property type="evidence" value="ECO:0007669"/>
    <property type="project" value="TreeGrafter"/>
</dbReference>
<dbReference type="GO" id="GO:0051286">
    <property type="term" value="C:cell tip"/>
    <property type="evidence" value="ECO:0007669"/>
    <property type="project" value="TreeGrafter"/>
</dbReference>
<dbReference type="PANTHER" id="PTHR14430">
    <property type="entry name" value="RABIN3-RELATED"/>
    <property type="match status" value="1"/>
</dbReference>
<dbReference type="Pfam" id="PF06428">
    <property type="entry name" value="Sec2p"/>
    <property type="match status" value="1"/>
</dbReference>
<evidence type="ECO:0000256" key="1">
    <source>
        <dbReference type="ARBA" id="ARBA00023054"/>
    </source>
</evidence>
<evidence type="ECO:0000256" key="2">
    <source>
        <dbReference type="SAM" id="MobiDB-lite"/>
    </source>
</evidence>
<evidence type="ECO:0000313" key="4">
    <source>
        <dbReference type="EMBL" id="KAG7191499.1"/>
    </source>
</evidence>
<feature type="region of interest" description="Disordered" evidence="2">
    <location>
        <begin position="194"/>
        <end position="229"/>
    </location>
</feature>
<dbReference type="GO" id="GO:0005085">
    <property type="term" value="F:guanyl-nucleotide exchange factor activity"/>
    <property type="evidence" value="ECO:0007669"/>
    <property type="project" value="InterPro"/>
</dbReference>
<evidence type="ECO:0000259" key="3">
    <source>
        <dbReference type="Pfam" id="PF06428"/>
    </source>
</evidence>
<feature type="compositionally biased region" description="Low complexity" evidence="2">
    <location>
        <begin position="196"/>
        <end position="206"/>
    </location>
</feature>
<dbReference type="EMBL" id="JAHMUF010000028">
    <property type="protein sequence ID" value="KAG7191499.1"/>
    <property type="molecule type" value="Genomic_DNA"/>
</dbReference>
<dbReference type="CDD" id="cd21044">
    <property type="entry name" value="Rab11BD_RAB3IP_like"/>
    <property type="match status" value="1"/>
</dbReference>
<accession>A0A9P8AGB1</accession>
<protein>
    <submittedName>
        <fullName evidence="4">Rab guanine nucleotide exchange factor S2</fullName>
    </submittedName>
</protein>
<feature type="compositionally biased region" description="Acidic residues" evidence="2">
    <location>
        <begin position="218"/>
        <end position="229"/>
    </location>
</feature>
<dbReference type="GO" id="GO:0006887">
    <property type="term" value="P:exocytosis"/>
    <property type="evidence" value="ECO:0007669"/>
    <property type="project" value="TreeGrafter"/>
</dbReference>
<reference evidence="4" key="1">
    <citation type="submission" date="2021-03" db="EMBL/GenBank/DDBJ databases">
        <authorList>
            <person name="Palmer J.M."/>
        </authorList>
    </citation>
    <scope>NUCLEOTIDE SEQUENCE</scope>
    <source>
        <strain evidence="4">ARV_011</strain>
    </source>
</reference>
<proteinExistence type="predicted"/>
<feature type="domain" description="GDP/GTP exchange factor Sec2 N-terminal" evidence="3">
    <location>
        <begin position="46"/>
        <end position="148"/>
    </location>
</feature>
<keyword evidence="1" id="KW-0175">Coiled coil</keyword>
<dbReference type="InterPro" id="IPR009449">
    <property type="entry name" value="Sec2_N"/>
</dbReference>
<dbReference type="PANTHER" id="PTHR14430:SF0">
    <property type="entry name" value="SEC2P DOMAIN-CONTAINING PROTEIN"/>
    <property type="match status" value="1"/>
</dbReference>
<dbReference type="InterPro" id="IPR040351">
    <property type="entry name" value="RAB3IL/RAB3IP/Sec2"/>
</dbReference>
<feature type="region of interest" description="Disordered" evidence="2">
    <location>
        <begin position="541"/>
        <end position="583"/>
    </location>
</feature>
<sequence>MTTATEEDMERLTTEVATLSTRLVEEVAKSLDLEAQVYSFHRDMVTLRQQAADYPELNRKYTSLNAQVDKLKAEKEAAEAENKRLNLEVEELTASLFDEANNMVNNASQETLNYKIKNQKLKEELQEKSTIIQDLQEQLTIVKEMLMQRDEEDRRRPPISHSPSQRISRKFGNSDPSLLLESATMTTKESDNFVATTTATTDTTSTLKDETSDTAQTTEDDGSNTQLDSEDDEFSDIHLVLYSPTINQVRFDLDNFLIDFTQFVYTITRPTFTYDLTNLKLLKWFKKVWTEEIENSFATVPNIPTLKIMIRLQPERTFWNCVVEGRVIVEPVSSVNETFKLSYQSHGGAANGHGHSSKGTSAPPPVATKEPCSFCGESRDDILEHCRLYCMKVEQDDVVSQTVFYPLCNYCLVKLRNVCDFFAKVRMIKSNIFKLNIEYADTRDVLSSKTVNAEASSLSRFMQLATNQSHVKVKTIKDKSIVIRHFVMLALVRVKIFWSKIGIWDLNVPEVSLDELHRELFMYLVDPKFRETHSKEIRAAREAALASTNASRKTSTEETHLQNNNEAKSPDKRTTSHKRKESLQKLQNELDATAAMLQDLNLESPITENPSTKIEDHPNESISDDDDDQEFKDTSDVVEEHK</sequence>